<reference evidence="7" key="1">
    <citation type="submission" date="2019-04" db="EMBL/GenBank/DDBJ databases">
        <title>Friends and foes A comparative genomics studyof 23 Aspergillus species from section Flavi.</title>
        <authorList>
            <consortium name="DOE Joint Genome Institute"/>
            <person name="Kjaerbolling I."/>
            <person name="Vesth T."/>
            <person name="Frisvad J.C."/>
            <person name="Nybo J.L."/>
            <person name="Theobald S."/>
            <person name="Kildgaard S."/>
            <person name="Isbrandt T."/>
            <person name="Kuo A."/>
            <person name="Sato A."/>
            <person name="Lyhne E.K."/>
            <person name="Kogle M.E."/>
            <person name="Wiebenga A."/>
            <person name="Kun R.S."/>
            <person name="Lubbers R.J."/>
            <person name="Makela M.R."/>
            <person name="Barry K."/>
            <person name="Chovatia M."/>
            <person name="Clum A."/>
            <person name="Daum C."/>
            <person name="Haridas S."/>
            <person name="He G."/>
            <person name="LaButti K."/>
            <person name="Lipzen A."/>
            <person name="Mondo S."/>
            <person name="Riley R."/>
            <person name="Salamov A."/>
            <person name="Simmons B.A."/>
            <person name="Magnuson J.K."/>
            <person name="Henrissat B."/>
            <person name="Mortensen U.H."/>
            <person name="Larsen T.O."/>
            <person name="Devries R.P."/>
            <person name="Grigoriev I.V."/>
            <person name="Machida M."/>
            <person name="Baker S.E."/>
            <person name="Andersen M.R."/>
        </authorList>
    </citation>
    <scope>NUCLEOTIDE SEQUENCE [LARGE SCALE GENOMIC DNA]</scope>
    <source>
        <strain evidence="7">IBT 14317</strain>
    </source>
</reference>
<keyword evidence="1 6" id="KW-0812">Transmembrane</keyword>
<dbReference type="EMBL" id="ML735294">
    <property type="protein sequence ID" value="KAE8387367.1"/>
    <property type="molecule type" value="Genomic_DNA"/>
</dbReference>
<dbReference type="InterPro" id="IPR036640">
    <property type="entry name" value="ABC1_TM_sf"/>
</dbReference>
<dbReference type="SUPFAM" id="SSF90123">
    <property type="entry name" value="ABC transporter transmembrane region"/>
    <property type="match status" value="1"/>
</dbReference>
<evidence type="ECO:0008006" key="8">
    <source>
        <dbReference type="Google" id="ProtNLM"/>
    </source>
</evidence>
<dbReference type="InterPro" id="IPR027417">
    <property type="entry name" value="P-loop_NTPase"/>
</dbReference>
<evidence type="ECO:0000256" key="2">
    <source>
        <dbReference type="ARBA" id="ARBA00022741"/>
    </source>
</evidence>
<feature type="transmembrane region" description="Helical" evidence="6">
    <location>
        <begin position="15"/>
        <end position="36"/>
    </location>
</feature>
<dbReference type="Gene3D" id="3.40.50.300">
    <property type="entry name" value="P-loop containing nucleotide triphosphate hydrolases"/>
    <property type="match status" value="1"/>
</dbReference>
<name>A0A5N7C0S0_PETAA</name>
<gene>
    <name evidence="7" type="ORF">BDV23DRAFT_186401</name>
</gene>
<keyword evidence="4 6" id="KW-1133">Transmembrane helix</keyword>
<evidence type="ECO:0000256" key="1">
    <source>
        <dbReference type="ARBA" id="ARBA00022692"/>
    </source>
</evidence>
<accession>A0A5N7C0S0</accession>
<dbReference type="Gene3D" id="1.20.1560.10">
    <property type="entry name" value="ABC transporter type 1, transmembrane domain"/>
    <property type="match status" value="1"/>
</dbReference>
<dbReference type="Proteomes" id="UP000326877">
    <property type="component" value="Unassembled WGS sequence"/>
</dbReference>
<dbReference type="PANTHER" id="PTHR24223">
    <property type="entry name" value="ATP-BINDING CASSETTE SUB-FAMILY C"/>
    <property type="match status" value="1"/>
</dbReference>
<dbReference type="OrthoDB" id="6500128at2759"/>
<dbReference type="PANTHER" id="PTHR24223:SF399">
    <property type="entry name" value="ABC TRANSPORTER ATNG"/>
    <property type="match status" value="1"/>
</dbReference>
<organism evidence="7">
    <name type="scientific">Petromyces alliaceus</name>
    <name type="common">Aspergillus alliaceus</name>
    <dbReference type="NCBI Taxonomy" id="209559"/>
    <lineage>
        <taxon>Eukaryota</taxon>
        <taxon>Fungi</taxon>
        <taxon>Dikarya</taxon>
        <taxon>Ascomycota</taxon>
        <taxon>Pezizomycotina</taxon>
        <taxon>Eurotiomycetes</taxon>
        <taxon>Eurotiomycetidae</taxon>
        <taxon>Eurotiales</taxon>
        <taxon>Aspergillaceae</taxon>
        <taxon>Aspergillus</taxon>
        <taxon>Aspergillus subgen. Circumdati</taxon>
    </lineage>
</organism>
<dbReference type="GO" id="GO:0005524">
    <property type="term" value="F:ATP binding"/>
    <property type="evidence" value="ECO:0007669"/>
    <property type="project" value="UniProtKB-KW"/>
</dbReference>
<keyword evidence="3" id="KW-0067">ATP-binding</keyword>
<evidence type="ECO:0000256" key="4">
    <source>
        <dbReference type="ARBA" id="ARBA00022989"/>
    </source>
</evidence>
<dbReference type="GO" id="GO:0016020">
    <property type="term" value="C:membrane"/>
    <property type="evidence" value="ECO:0007669"/>
    <property type="project" value="InterPro"/>
</dbReference>
<dbReference type="SUPFAM" id="SSF52540">
    <property type="entry name" value="P-loop containing nucleoside triphosphate hydrolases"/>
    <property type="match status" value="1"/>
</dbReference>
<dbReference type="AlphaFoldDB" id="A0A5N7C0S0"/>
<keyword evidence="5 6" id="KW-0472">Membrane</keyword>
<sequence length="209" mass="22739">MSQRPYYFLACIQRWLNVVLDLLVAALAVILIALATSLRSSANPGRLGVSLTTIMVFNQTLQELIDSWIGLETSLGAIARTRSFELKTPPEHQAEEKYIPPLSWSSCGAIDIHSVSVTYDSKSTLLSALLCLVDNTTGTISIDGIDIATIPRNVLCSRLIAIPQDPLTIIGTVRFNLDPKGVGPDVSSPLWKRSIYLDSLSLTGAWAQN</sequence>
<dbReference type="GO" id="GO:0042626">
    <property type="term" value="F:ATPase-coupled transmembrane transporter activity"/>
    <property type="evidence" value="ECO:0007669"/>
    <property type="project" value="TreeGrafter"/>
</dbReference>
<evidence type="ECO:0000313" key="7">
    <source>
        <dbReference type="EMBL" id="KAE8387367.1"/>
    </source>
</evidence>
<evidence type="ECO:0000256" key="5">
    <source>
        <dbReference type="ARBA" id="ARBA00023136"/>
    </source>
</evidence>
<keyword evidence="2" id="KW-0547">Nucleotide-binding</keyword>
<evidence type="ECO:0000256" key="3">
    <source>
        <dbReference type="ARBA" id="ARBA00022840"/>
    </source>
</evidence>
<dbReference type="InterPro" id="IPR050173">
    <property type="entry name" value="ABC_transporter_C-like"/>
</dbReference>
<proteinExistence type="predicted"/>
<evidence type="ECO:0000256" key="6">
    <source>
        <dbReference type="SAM" id="Phobius"/>
    </source>
</evidence>
<protein>
    <recommendedName>
        <fullName evidence="8">ABC transmembrane type-1 domain-containing protein</fullName>
    </recommendedName>
</protein>